<proteinExistence type="predicted"/>
<evidence type="ECO:0000313" key="2">
    <source>
        <dbReference type="Proteomes" id="UP000075737"/>
    </source>
</evidence>
<dbReference type="AlphaFoldDB" id="A0A162MQQ6"/>
<name>A0A162MQQ6_9FIRM</name>
<keyword evidence="2" id="KW-1185">Reference proteome</keyword>
<dbReference type="Proteomes" id="UP000075737">
    <property type="component" value="Unassembled WGS sequence"/>
</dbReference>
<gene>
    <name evidence="1" type="ORF">ATZ99_07760</name>
</gene>
<protein>
    <submittedName>
        <fullName evidence="1">Uncharacterized protein</fullName>
    </submittedName>
</protein>
<accession>A0A162MQQ6</accession>
<comment type="caution">
    <text evidence="1">The sequence shown here is derived from an EMBL/GenBank/DDBJ whole genome shotgun (WGS) entry which is preliminary data.</text>
</comment>
<reference evidence="1 2" key="1">
    <citation type="submission" date="2015-12" db="EMBL/GenBank/DDBJ databases">
        <title>Draft genome of Thermovenabulum gondwanense isolated from a red thermophilic microbial mat colonisisng an outflow channel of a bore well.</title>
        <authorList>
            <person name="Patel B.K."/>
        </authorList>
    </citation>
    <scope>NUCLEOTIDE SEQUENCE [LARGE SCALE GENOMIC DNA]</scope>
    <source>
        <strain evidence="1 2">R270</strain>
    </source>
</reference>
<dbReference type="EMBL" id="LOHZ01000023">
    <property type="protein sequence ID" value="KYO66959.1"/>
    <property type="molecule type" value="Genomic_DNA"/>
</dbReference>
<evidence type="ECO:0000313" key="1">
    <source>
        <dbReference type="EMBL" id="KYO66959.1"/>
    </source>
</evidence>
<sequence>MKTLEVSNIQLAKTLSIDPSLISRWRTGVRQLPKKHNNYYIENISLYLARRAEKNGLENKLNNLFGFEKDVYQRIVAFIIKFMTG</sequence>
<organism evidence="1 2">
    <name type="scientific">Thermovenabulum gondwanense</name>
    <dbReference type="NCBI Taxonomy" id="520767"/>
    <lineage>
        <taxon>Bacteria</taxon>
        <taxon>Bacillati</taxon>
        <taxon>Bacillota</taxon>
        <taxon>Clostridia</taxon>
        <taxon>Thermosediminibacterales</taxon>
        <taxon>Thermosediminibacteraceae</taxon>
        <taxon>Thermovenabulum</taxon>
    </lineage>
</organism>